<feature type="region of interest" description="Disordered" evidence="4">
    <location>
        <begin position="151"/>
        <end position="196"/>
    </location>
</feature>
<evidence type="ECO:0000259" key="5">
    <source>
        <dbReference type="Pfam" id="PF15613"/>
    </source>
</evidence>
<evidence type="ECO:0000256" key="1">
    <source>
        <dbReference type="ARBA" id="ARBA00004123"/>
    </source>
</evidence>
<dbReference type="Proteomes" id="UP000192578">
    <property type="component" value="Unassembled WGS sequence"/>
</dbReference>
<dbReference type="OrthoDB" id="784962at2759"/>
<keyword evidence="3" id="KW-0175">Coiled coil</keyword>
<feature type="region of interest" description="Disordered" evidence="4">
    <location>
        <begin position="951"/>
        <end position="980"/>
    </location>
</feature>
<protein>
    <recommendedName>
        <fullName evidence="5">WHIM2 domain-containing protein</fullName>
    </recommendedName>
</protein>
<evidence type="ECO:0000256" key="4">
    <source>
        <dbReference type="SAM" id="MobiDB-lite"/>
    </source>
</evidence>
<evidence type="ECO:0000256" key="2">
    <source>
        <dbReference type="ARBA" id="ARBA00023242"/>
    </source>
</evidence>
<keyword evidence="7" id="KW-1185">Reference proteome</keyword>
<feature type="domain" description="WHIM2" evidence="5">
    <location>
        <begin position="587"/>
        <end position="712"/>
    </location>
</feature>
<evidence type="ECO:0000256" key="3">
    <source>
        <dbReference type="SAM" id="Coils"/>
    </source>
</evidence>
<proteinExistence type="predicted"/>
<feature type="compositionally biased region" description="Acidic residues" evidence="4">
    <location>
        <begin position="966"/>
        <end position="980"/>
    </location>
</feature>
<dbReference type="Pfam" id="PF15613">
    <property type="entry name" value="WSD"/>
    <property type="match status" value="1"/>
</dbReference>
<keyword evidence="2" id="KW-0539">Nucleus</keyword>
<feature type="region of interest" description="Disordered" evidence="4">
    <location>
        <begin position="223"/>
        <end position="248"/>
    </location>
</feature>
<dbReference type="GO" id="GO:0005634">
    <property type="term" value="C:nucleus"/>
    <property type="evidence" value="ECO:0007669"/>
    <property type="project" value="UniProtKB-SubCell"/>
</dbReference>
<feature type="compositionally biased region" description="Polar residues" evidence="4">
    <location>
        <begin position="1"/>
        <end position="11"/>
    </location>
</feature>
<feature type="compositionally biased region" description="Polar residues" evidence="4">
    <location>
        <begin position="238"/>
        <end position="248"/>
    </location>
</feature>
<accession>A0A1W0WE04</accession>
<evidence type="ECO:0000313" key="7">
    <source>
        <dbReference type="Proteomes" id="UP000192578"/>
    </source>
</evidence>
<organism evidence="6 7">
    <name type="scientific">Hypsibius exemplaris</name>
    <name type="common">Freshwater tardigrade</name>
    <dbReference type="NCBI Taxonomy" id="2072580"/>
    <lineage>
        <taxon>Eukaryota</taxon>
        <taxon>Metazoa</taxon>
        <taxon>Ecdysozoa</taxon>
        <taxon>Tardigrada</taxon>
        <taxon>Eutardigrada</taxon>
        <taxon>Parachela</taxon>
        <taxon>Hypsibioidea</taxon>
        <taxon>Hypsibiidae</taxon>
        <taxon>Hypsibius</taxon>
    </lineage>
</organism>
<dbReference type="InterPro" id="IPR028941">
    <property type="entry name" value="WHIM2_dom"/>
</dbReference>
<evidence type="ECO:0000313" key="6">
    <source>
        <dbReference type="EMBL" id="OQV13430.1"/>
    </source>
</evidence>
<dbReference type="EMBL" id="MTYJ01000124">
    <property type="protein sequence ID" value="OQV13430.1"/>
    <property type="molecule type" value="Genomic_DNA"/>
</dbReference>
<name>A0A1W0WE04_HYPEX</name>
<gene>
    <name evidence="6" type="ORF">BV898_12384</name>
</gene>
<comment type="subcellular location">
    <subcellularLocation>
        <location evidence="1">Nucleus</location>
    </subcellularLocation>
</comment>
<dbReference type="AlphaFoldDB" id="A0A1W0WE04"/>
<reference evidence="7" key="1">
    <citation type="submission" date="2017-01" db="EMBL/GenBank/DDBJ databases">
        <title>Comparative genomics of anhydrobiosis in the tardigrade Hypsibius dujardini.</title>
        <authorList>
            <person name="Yoshida Y."/>
            <person name="Koutsovoulos G."/>
            <person name="Laetsch D."/>
            <person name="Stevens L."/>
            <person name="Kumar S."/>
            <person name="Horikawa D."/>
            <person name="Ishino K."/>
            <person name="Komine S."/>
            <person name="Tomita M."/>
            <person name="Blaxter M."/>
            <person name="Arakawa K."/>
        </authorList>
    </citation>
    <scope>NUCLEOTIDE SEQUENCE [LARGE SCALE GENOMIC DNA]</scope>
    <source>
        <strain evidence="7">Z151</strain>
    </source>
</reference>
<feature type="region of interest" description="Disordered" evidence="4">
    <location>
        <begin position="1"/>
        <end position="33"/>
    </location>
</feature>
<comment type="caution">
    <text evidence="6">The sequence shown here is derived from an EMBL/GenBank/DDBJ whole genome shotgun (WGS) entry which is preliminary data.</text>
</comment>
<sequence length="980" mass="109285">MMPDQSGNQRDITVERASSPELGTPPPAPKPVAVIIIPPRPTELERTLSVEPEVIPEDSEMVQDTSGTSATTVDPMATSVTTVDPMATSATTVDPMATSATTVDPTATSATTVGPTATSATNSKSYIVTLMPRGQAEAMAARNPAKTLLFPSPTRASGLLPRPASQPISPSREGVSPVVKKRRRKTSDLLTAPASKRPRQFDASLAAYRGFPQALQHFLSEKRNQNSQKKLNARGKAGQTNGGASSSDLPEALARFPASLEVPRRTAAIVLVSRLSAETSLFDLINAFKRSRYAAVMSRQKEQTALAQLEENGKVYEDLDVVWDPLCSGTLLEIRDLSPASVGDLLSFGHFIELIQNCDLLLRQDKRSISFEFLRDAVTLKDGLTGPFLYLLNCIYCAMRDINPGFELPCDFAGNPAKMPATSLLNCEFLRHYLLAYSSEKSFPVAMRFLSVVDKLDVLDVADLTVTERVILLSGCQEILIRGTFFVAEIFAKLESRKDDKLIELNEFTDQIKELTQTISELRTQVLSFEEWSTDNLVSRTLGREKEDLQRALDENLRLVEIAMEKRRAAVAESEEIQRILNKSKKSLPLGYDRYHNRYWYFPALFHGVFVESGWFQPLQPPSAAAALSRPAPLANFTIPKGTRKAPTFGRLYRVDRDGSHRKCSSLPEEFSGPPLVDCKWTFFAMDKVAPLIASLCPLGVREKFLQMSLLAVKDADEEEVRPLPDVTLPDAFAGVRDEVVALTDNLVVNQLLSVDFAWGDDGMEGIELEHLKKHVIWLRGKIFKPVLKPIATNSALTRLHNGPTLDHLRNGMTDPWKAAVKATSSLPRFSYLVAVLRQAVDWKKFRITEDSLCDRCSRTDSLGVFQRCHECLELYHVARCANFEENVCTFCRPADYPLRILDMMQEVDEESQKSPRKIRAHARRIDPVMKEQWAELERRNWVMDVERSDGPYSLRAGQNHVSYAESDDDDEEGEEGEEV</sequence>
<feature type="coiled-coil region" evidence="3">
    <location>
        <begin position="498"/>
        <end position="566"/>
    </location>
</feature>